<dbReference type="PANTHER" id="PTHR33223">
    <property type="entry name" value="CCHC-TYPE DOMAIN-CONTAINING PROTEIN"/>
    <property type="match status" value="1"/>
</dbReference>
<gene>
    <name evidence="3" type="ORF">Slati_2427000</name>
</gene>
<sequence length="296" mass="32382">MANSNNEADQGSYGGNSSLPPASGPGISLADPALGEIGVAGPGTVLGADAPIPIPAPDQTGELAVLTPLLCEQLRQFIMDTVYSAIRGSQTSGIGPSSQIERGVKEKIGHPPRTPGQSLEREVMKLHQQVTRETLPTERDPAEHIRKFENAALLHRFTDSIKCRIFLTTLMSSAQHWFDKLPAGSVRSFAKFSSLFQHQFASSQKYRKSAISLFGIKQEEREILRAYVQCFNTCRIRSPGSSSRGVGQCLYTGSTRRTPIRFTSQKISGRLFGRTSTHREVHELGGCSIGNKERKR</sequence>
<reference evidence="3" key="2">
    <citation type="journal article" date="2024" name="Plant">
        <title>Genomic evolution and insights into agronomic trait innovations of Sesamum species.</title>
        <authorList>
            <person name="Miao H."/>
            <person name="Wang L."/>
            <person name="Qu L."/>
            <person name="Liu H."/>
            <person name="Sun Y."/>
            <person name="Le M."/>
            <person name="Wang Q."/>
            <person name="Wei S."/>
            <person name="Zheng Y."/>
            <person name="Lin W."/>
            <person name="Duan Y."/>
            <person name="Cao H."/>
            <person name="Xiong S."/>
            <person name="Wang X."/>
            <person name="Wei L."/>
            <person name="Li C."/>
            <person name="Ma Q."/>
            <person name="Ju M."/>
            <person name="Zhao R."/>
            <person name="Li G."/>
            <person name="Mu C."/>
            <person name="Tian Q."/>
            <person name="Mei H."/>
            <person name="Zhang T."/>
            <person name="Gao T."/>
            <person name="Zhang H."/>
        </authorList>
    </citation>
    <scope>NUCLEOTIDE SEQUENCE</scope>
    <source>
        <strain evidence="3">KEN1</strain>
    </source>
</reference>
<protein>
    <recommendedName>
        <fullName evidence="2">Retrotransposon gag domain-containing protein</fullName>
    </recommendedName>
</protein>
<comment type="caution">
    <text evidence="3">The sequence shown here is derived from an EMBL/GenBank/DDBJ whole genome shotgun (WGS) entry which is preliminary data.</text>
</comment>
<feature type="compositionally biased region" description="Polar residues" evidence="1">
    <location>
        <begin position="1"/>
        <end position="20"/>
    </location>
</feature>
<proteinExistence type="predicted"/>
<evidence type="ECO:0000256" key="1">
    <source>
        <dbReference type="SAM" id="MobiDB-lite"/>
    </source>
</evidence>
<dbReference type="EMBL" id="JACGWN010000008">
    <property type="protein sequence ID" value="KAL0439440.1"/>
    <property type="molecule type" value="Genomic_DNA"/>
</dbReference>
<dbReference type="InterPro" id="IPR005162">
    <property type="entry name" value="Retrotrans_gag_dom"/>
</dbReference>
<evidence type="ECO:0000313" key="3">
    <source>
        <dbReference type="EMBL" id="KAL0439440.1"/>
    </source>
</evidence>
<dbReference type="PANTHER" id="PTHR33223:SF10">
    <property type="entry name" value="AMINOTRANSFERASE-LIKE PLANT MOBILE DOMAIN-CONTAINING PROTEIN"/>
    <property type="match status" value="1"/>
</dbReference>
<feature type="domain" description="Retrotransposon gag" evidence="2">
    <location>
        <begin position="165"/>
        <end position="239"/>
    </location>
</feature>
<reference evidence="3" key="1">
    <citation type="submission" date="2020-06" db="EMBL/GenBank/DDBJ databases">
        <authorList>
            <person name="Li T."/>
            <person name="Hu X."/>
            <person name="Zhang T."/>
            <person name="Song X."/>
            <person name="Zhang H."/>
            <person name="Dai N."/>
            <person name="Sheng W."/>
            <person name="Hou X."/>
            <person name="Wei L."/>
        </authorList>
    </citation>
    <scope>NUCLEOTIDE SEQUENCE</scope>
    <source>
        <strain evidence="3">KEN1</strain>
        <tissue evidence="3">Leaf</tissue>
    </source>
</reference>
<name>A0AAW2WGY0_9LAMI</name>
<accession>A0AAW2WGY0</accession>
<feature type="region of interest" description="Disordered" evidence="1">
    <location>
        <begin position="1"/>
        <end position="29"/>
    </location>
</feature>
<organism evidence="3">
    <name type="scientific">Sesamum latifolium</name>
    <dbReference type="NCBI Taxonomy" id="2727402"/>
    <lineage>
        <taxon>Eukaryota</taxon>
        <taxon>Viridiplantae</taxon>
        <taxon>Streptophyta</taxon>
        <taxon>Embryophyta</taxon>
        <taxon>Tracheophyta</taxon>
        <taxon>Spermatophyta</taxon>
        <taxon>Magnoliopsida</taxon>
        <taxon>eudicotyledons</taxon>
        <taxon>Gunneridae</taxon>
        <taxon>Pentapetalae</taxon>
        <taxon>asterids</taxon>
        <taxon>lamiids</taxon>
        <taxon>Lamiales</taxon>
        <taxon>Pedaliaceae</taxon>
        <taxon>Sesamum</taxon>
    </lineage>
</organism>
<dbReference type="AlphaFoldDB" id="A0AAW2WGY0"/>
<dbReference type="Pfam" id="PF03732">
    <property type="entry name" value="Retrotrans_gag"/>
    <property type="match status" value="1"/>
</dbReference>
<evidence type="ECO:0000259" key="2">
    <source>
        <dbReference type="Pfam" id="PF03732"/>
    </source>
</evidence>